<evidence type="ECO:0000256" key="2">
    <source>
        <dbReference type="ARBA" id="ARBA00005879"/>
    </source>
</evidence>
<evidence type="ECO:0000256" key="5">
    <source>
        <dbReference type="ARBA" id="ARBA00022679"/>
    </source>
</evidence>
<keyword evidence="6" id="KW-0949">S-adenosyl-L-methionine</keyword>
<dbReference type="GO" id="GO:0032259">
    <property type="term" value="P:methylation"/>
    <property type="evidence" value="ECO:0007669"/>
    <property type="project" value="UniProtKB-KW"/>
</dbReference>
<dbReference type="Proteomes" id="UP000517759">
    <property type="component" value="Unassembled WGS sequence"/>
</dbReference>
<accession>A0A7W6AJ43</accession>
<dbReference type="NCBIfam" id="TIGR01467">
    <property type="entry name" value="cobI_cbiL"/>
    <property type="match status" value="1"/>
</dbReference>
<dbReference type="EC" id="2.1.1.130" evidence="10"/>
<dbReference type="Gene3D" id="3.30.950.10">
    <property type="entry name" value="Methyltransferase, Cobalt-precorrin-4 Transmethylase, Domain 2"/>
    <property type="match status" value="1"/>
</dbReference>
<proteinExistence type="inferred from homology"/>
<dbReference type="InterPro" id="IPR014776">
    <property type="entry name" value="4pyrrole_Mease_sub2"/>
</dbReference>
<dbReference type="AlphaFoldDB" id="A0A7W6AJ43"/>
<protein>
    <submittedName>
        <fullName evidence="10">Precorrin-2/cobalt-factor-2 C20-methyltransferase</fullName>
        <ecNumber evidence="10">2.1.1.130</ecNumber>
        <ecNumber evidence="10">2.1.1.151</ecNumber>
    </submittedName>
</protein>
<evidence type="ECO:0000256" key="7">
    <source>
        <dbReference type="PIRNR" id="PIRNR036427"/>
    </source>
</evidence>
<evidence type="ECO:0000256" key="3">
    <source>
        <dbReference type="ARBA" id="ARBA00022573"/>
    </source>
</evidence>
<dbReference type="GO" id="GO:0043781">
    <property type="term" value="F:cobalt-factor II C20-methyltransferase activity"/>
    <property type="evidence" value="ECO:0007669"/>
    <property type="project" value="UniProtKB-EC"/>
</dbReference>
<dbReference type="EMBL" id="JACIDN010000007">
    <property type="protein sequence ID" value="MBB3904313.1"/>
    <property type="molecule type" value="Genomic_DNA"/>
</dbReference>
<organism evidence="10 11">
    <name type="scientific">Methylobacterium brachythecii</name>
    <dbReference type="NCBI Taxonomy" id="1176177"/>
    <lineage>
        <taxon>Bacteria</taxon>
        <taxon>Pseudomonadati</taxon>
        <taxon>Pseudomonadota</taxon>
        <taxon>Alphaproteobacteria</taxon>
        <taxon>Hyphomicrobiales</taxon>
        <taxon>Methylobacteriaceae</taxon>
        <taxon>Methylobacterium</taxon>
    </lineage>
</organism>
<feature type="domain" description="Tetrapyrrole methylase" evidence="9">
    <location>
        <begin position="26"/>
        <end position="239"/>
    </location>
</feature>
<dbReference type="Gene3D" id="3.40.1010.10">
    <property type="entry name" value="Cobalt-precorrin-4 Transmethylase, Domain 1"/>
    <property type="match status" value="1"/>
</dbReference>
<keyword evidence="4 8" id="KW-0489">Methyltransferase</keyword>
<evidence type="ECO:0000313" key="10">
    <source>
        <dbReference type="EMBL" id="MBB3904313.1"/>
    </source>
</evidence>
<dbReference type="PANTHER" id="PTHR43467:SF2">
    <property type="entry name" value="COBALT-PRECORRIN-2 C(20)-METHYLTRANSFERASE"/>
    <property type="match status" value="1"/>
</dbReference>
<dbReference type="GO" id="GO:0009236">
    <property type="term" value="P:cobalamin biosynthetic process"/>
    <property type="evidence" value="ECO:0007669"/>
    <property type="project" value="UniProtKB-UniRule"/>
</dbReference>
<evidence type="ECO:0000313" key="11">
    <source>
        <dbReference type="Proteomes" id="UP000517759"/>
    </source>
</evidence>
<dbReference type="Pfam" id="PF00590">
    <property type="entry name" value="TP_methylase"/>
    <property type="match status" value="1"/>
</dbReference>
<name>A0A7W6AJ43_9HYPH</name>
<keyword evidence="3" id="KW-0169">Cobalamin biosynthesis</keyword>
<evidence type="ECO:0000256" key="6">
    <source>
        <dbReference type="ARBA" id="ARBA00022691"/>
    </source>
</evidence>
<comment type="pathway">
    <text evidence="1">Cofactor biosynthesis; adenosylcobalamin biosynthesis.</text>
</comment>
<keyword evidence="5 8" id="KW-0808">Transferase</keyword>
<sequence length="263" mass="28597">MMEASERIEADRLDMPETPRVAKTGTLYGVGMGPGDPELLTLKALRVLESAPILVHFCKKGRRGNSRTIADAVVNDPSREFPLVYPYTTELAPDDAEYVSALAAFYDDAASRLSDHLGAGRDVAILSEGDPFFYGSFMHLWRRLKGRFPIEVIPGVTGMSGCWTRAGTPITWGDDVLTVLPATLPEDKLLARLRDADAAVIMKLGRHLPKVRTALAATGLLARAVYVERGTMAGESIVPLAEKADDKAPYFSMVLVPGEGRRP</sequence>
<evidence type="ECO:0000256" key="1">
    <source>
        <dbReference type="ARBA" id="ARBA00004953"/>
    </source>
</evidence>
<dbReference type="GO" id="GO:0030788">
    <property type="term" value="F:precorrin-2 C20-methyltransferase activity"/>
    <property type="evidence" value="ECO:0007669"/>
    <property type="project" value="UniProtKB-EC"/>
</dbReference>
<dbReference type="PROSITE" id="PS00840">
    <property type="entry name" value="SUMT_2"/>
    <property type="match status" value="1"/>
</dbReference>
<dbReference type="InterPro" id="IPR035996">
    <property type="entry name" value="4pyrrol_Methylase_sf"/>
</dbReference>
<dbReference type="UniPathway" id="UPA00148"/>
<dbReference type="InterPro" id="IPR003043">
    <property type="entry name" value="Uropor_MeTrfase_CS"/>
</dbReference>
<dbReference type="PIRSF" id="PIRSF036427">
    <property type="entry name" value="Precrrn-2_mtase"/>
    <property type="match status" value="1"/>
</dbReference>
<dbReference type="PANTHER" id="PTHR43467">
    <property type="entry name" value="COBALT-PRECORRIN-2 C(20)-METHYLTRANSFERASE"/>
    <property type="match status" value="1"/>
</dbReference>
<dbReference type="InterPro" id="IPR012382">
    <property type="entry name" value="CobI/CbiL"/>
</dbReference>
<comment type="caution">
    <text evidence="10">The sequence shown here is derived from an EMBL/GenBank/DDBJ whole genome shotgun (WGS) entry which is preliminary data.</text>
</comment>
<dbReference type="InterPro" id="IPR014777">
    <property type="entry name" value="4pyrrole_Mease_sub1"/>
</dbReference>
<reference evidence="10 11" key="1">
    <citation type="submission" date="2020-08" db="EMBL/GenBank/DDBJ databases">
        <title>Genomic Encyclopedia of Type Strains, Phase IV (KMG-IV): sequencing the most valuable type-strain genomes for metagenomic binning, comparative biology and taxonomic classification.</title>
        <authorList>
            <person name="Goeker M."/>
        </authorList>
    </citation>
    <scope>NUCLEOTIDE SEQUENCE [LARGE SCALE GENOMIC DNA]</scope>
    <source>
        <strain evidence="10 11">DSM 24105</strain>
    </source>
</reference>
<dbReference type="NCBIfam" id="NF004647">
    <property type="entry name" value="PRK05990.1"/>
    <property type="match status" value="1"/>
</dbReference>
<gene>
    <name evidence="10" type="ORF">GGR33_003832</name>
</gene>
<evidence type="ECO:0000259" key="9">
    <source>
        <dbReference type="Pfam" id="PF00590"/>
    </source>
</evidence>
<dbReference type="InterPro" id="IPR006364">
    <property type="entry name" value="CobI/CbiL/CobIJ_dom"/>
</dbReference>
<comment type="similarity">
    <text evidence="2 7 8">Belongs to the precorrin methyltransferase family.</text>
</comment>
<evidence type="ECO:0000256" key="8">
    <source>
        <dbReference type="RuleBase" id="RU003960"/>
    </source>
</evidence>
<dbReference type="InterPro" id="IPR000878">
    <property type="entry name" value="4pyrrol_Mease"/>
</dbReference>
<dbReference type="SUPFAM" id="SSF53790">
    <property type="entry name" value="Tetrapyrrole methylase"/>
    <property type="match status" value="1"/>
</dbReference>
<evidence type="ECO:0000256" key="4">
    <source>
        <dbReference type="ARBA" id="ARBA00022603"/>
    </source>
</evidence>
<dbReference type="CDD" id="cd11645">
    <property type="entry name" value="Precorrin_2_C20_MT"/>
    <property type="match status" value="1"/>
</dbReference>
<dbReference type="EC" id="2.1.1.151" evidence="10"/>